<evidence type="ECO:0000256" key="1">
    <source>
        <dbReference type="SAM" id="MobiDB-lite"/>
    </source>
</evidence>
<sequence>MHLMQDLRPVLGVQESKQPLPPLATVDPMDAERNRIHSPLSRGSTPRTTTICPYPPDLALPNQTRVSSLDGTADDDGCWSVESQSLWVWIPLRYFDHRSLECSSIFNLPETTLAESIRRGSCSLMVESSHAVISIM</sequence>
<name>A0A2R6XK42_MARPO</name>
<organism evidence="2 3">
    <name type="scientific">Marchantia polymorpha</name>
    <name type="common">Common liverwort</name>
    <name type="synonym">Marchantia aquatica</name>
    <dbReference type="NCBI Taxonomy" id="3197"/>
    <lineage>
        <taxon>Eukaryota</taxon>
        <taxon>Viridiplantae</taxon>
        <taxon>Streptophyta</taxon>
        <taxon>Embryophyta</taxon>
        <taxon>Marchantiophyta</taxon>
        <taxon>Marchantiopsida</taxon>
        <taxon>Marchantiidae</taxon>
        <taxon>Marchantiales</taxon>
        <taxon>Marchantiaceae</taxon>
        <taxon>Marchantia</taxon>
    </lineage>
</organism>
<feature type="region of interest" description="Disordered" evidence="1">
    <location>
        <begin position="36"/>
        <end position="56"/>
    </location>
</feature>
<dbReference type="Proteomes" id="UP000244005">
    <property type="component" value="Unassembled WGS sequence"/>
</dbReference>
<evidence type="ECO:0000313" key="2">
    <source>
        <dbReference type="EMBL" id="PTQ46439.1"/>
    </source>
</evidence>
<dbReference type="EMBL" id="KZ772683">
    <property type="protein sequence ID" value="PTQ46439.1"/>
    <property type="molecule type" value="Genomic_DNA"/>
</dbReference>
<feature type="compositionally biased region" description="Polar residues" evidence="1">
    <location>
        <begin position="41"/>
        <end position="51"/>
    </location>
</feature>
<keyword evidence="3" id="KW-1185">Reference proteome</keyword>
<evidence type="ECO:0000313" key="3">
    <source>
        <dbReference type="Proteomes" id="UP000244005"/>
    </source>
</evidence>
<dbReference type="AlphaFoldDB" id="A0A2R6XK42"/>
<reference evidence="3" key="1">
    <citation type="journal article" date="2017" name="Cell">
        <title>Insights into land plant evolution garnered from the Marchantia polymorpha genome.</title>
        <authorList>
            <person name="Bowman J.L."/>
            <person name="Kohchi T."/>
            <person name="Yamato K.T."/>
            <person name="Jenkins J."/>
            <person name="Shu S."/>
            <person name="Ishizaki K."/>
            <person name="Yamaoka S."/>
            <person name="Nishihama R."/>
            <person name="Nakamura Y."/>
            <person name="Berger F."/>
            <person name="Adam C."/>
            <person name="Aki S.S."/>
            <person name="Althoff F."/>
            <person name="Araki T."/>
            <person name="Arteaga-Vazquez M.A."/>
            <person name="Balasubrmanian S."/>
            <person name="Barry K."/>
            <person name="Bauer D."/>
            <person name="Boehm C.R."/>
            <person name="Briginshaw L."/>
            <person name="Caballero-Perez J."/>
            <person name="Catarino B."/>
            <person name="Chen F."/>
            <person name="Chiyoda S."/>
            <person name="Chovatia M."/>
            <person name="Davies K.M."/>
            <person name="Delmans M."/>
            <person name="Demura T."/>
            <person name="Dierschke T."/>
            <person name="Dolan L."/>
            <person name="Dorantes-Acosta A.E."/>
            <person name="Eklund D.M."/>
            <person name="Florent S.N."/>
            <person name="Flores-Sandoval E."/>
            <person name="Fujiyama A."/>
            <person name="Fukuzawa H."/>
            <person name="Galik B."/>
            <person name="Grimanelli D."/>
            <person name="Grimwood J."/>
            <person name="Grossniklaus U."/>
            <person name="Hamada T."/>
            <person name="Haseloff J."/>
            <person name="Hetherington A.J."/>
            <person name="Higo A."/>
            <person name="Hirakawa Y."/>
            <person name="Hundley H.N."/>
            <person name="Ikeda Y."/>
            <person name="Inoue K."/>
            <person name="Inoue S.I."/>
            <person name="Ishida S."/>
            <person name="Jia Q."/>
            <person name="Kakita M."/>
            <person name="Kanazawa T."/>
            <person name="Kawai Y."/>
            <person name="Kawashima T."/>
            <person name="Kennedy M."/>
            <person name="Kinose K."/>
            <person name="Kinoshita T."/>
            <person name="Kohara Y."/>
            <person name="Koide E."/>
            <person name="Komatsu K."/>
            <person name="Kopischke S."/>
            <person name="Kubo M."/>
            <person name="Kyozuka J."/>
            <person name="Lagercrantz U."/>
            <person name="Lin S.S."/>
            <person name="Lindquist E."/>
            <person name="Lipzen A.M."/>
            <person name="Lu C.W."/>
            <person name="De Luna E."/>
            <person name="Martienssen R.A."/>
            <person name="Minamino N."/>
            <person name="Mizutani M."/>
            <person name="Mizutani M."/>
            <person name="Mochizuki N."/>
            <person name="Monte I."/>
            <person name="Mosher R."/>
            <person name="Nagasaki H."/>
            <person name="Nakagami H."/>
            <person name="Naramoto S."/>
            <person name="Nishitani K."/>
            <person name="Ohtani M."/>
            <person name="Okamoto T."/>
            <person name="Okumura M."/>
            <person name="Phillips J."/>
            <person name="Pollak B."/>
            <person name="Reinders A."/>
            <person name="Rovekamp M."/>
            <person name="Sano R."/>
            <person name="Sawa S."/>
            <person name="Schmid M.W."/>
            <person name="Shirakawa M."/>
            <person name="Solano R."/>
            <person name="Spunde A."/>
            <person name="Suetsugu N."/>
            <person name="Sugano S."/>
            <person name="Sugiyama A."/>
            <person name="Sun R."/>
            <person name="Suzuki Y."/>
            <person name="Takenaka M."/>
            <person name="Takezawa D."/>
            <person name="Tomogane H."/>
            <person name="Tsuzuki M."/>
            <person name="Ueda T."/>
            <person name="Umeda M."/>
            <person name="Ward J.M."/>
            <person name="Watanabe Y."/>
            <person name="Yazaki K."/>
            <person name="Yokoyama R."/>
            <person name="Yoshitake Y."/>
            <person name="Yotsui I."/>
            <person name="Zachgo S."/>
            <person name="Schmutz J."/>
        </authorList>
    </citation>
    <scope>NUCLEOTIDE SEQUENCE [LARGE SCALE GENOMIC DNA]</scope>
    <source>
        <strain evidence="3">Tak-1</strain>
    </source>
</reference>
<proteinExistence type="predicted"/>
<protein>
    <submittedName>
        <fullName evidence="2">Uncharacterized protein</fullName>
    </submittedName>
</protein>
<gene>
    <name evidence="2" type="ORF">MARPO_0011s0116</name>
</gene>
<accession>A0A2R6XK42</accession>